<name>A0A6B8VVH1_9CORY</name>
<evidence type="ECO:0000259" key="1">
    <source>
        <dbReference type="Pfam" id="PF13546"/>
    </source>
</evidence>
<dbReference type="InterPro" id="IPR039365">
    <property type="entry name" value="IS701-like"/>
</dbReference>
<dbReference type="Pfam" id="PF13546">
    <property type="entry name" value="DDE_5"/>
    <property type="match status" value="1"/>
</dbReference>
<sequence length="235" mass="26020">MDTKTTHDPGDLAEFIADVFASLPRTDQRTTSSYYLQGLMLEGRRKSMQPMADRLGIDHQRLQQFVSTSPWKVEPVRQALATKAINLIHPDAWVVDDTGFIKDGHASPGVARQYSGTLGKVGNVQIGVSVHAVTDVASCPLNWRLFLPRSWDEAYADTPDDRAQARLRRARAKIPDTIRHQPKAELALEMIDELTDWGLAPPVIVADAGYGDNGLFRTALSTRPKLVTSISVVYL</sequence>
<dbReference type="PANTHER" id="PTHR33627:SF1">
    <property type="entry name" value="TRANSPOSASE"/>
    <property type="match status" value="1"/>
</dbReference>
<proteinExistence type="predicted"/>
<dbReference type="AlphaFoldDB" id="A0A6B8VVH1"/>
<dbReference type="PANTHER" id="PTHR33627">
    <property type="entry name" value="TRANSPOSASE"/>
    <property type="match status" value="1"/>
</dbReference>
<evidence type="ECO:0000313" key="2">
    <source>
        <dbReference type="EMBL" id="QGU07119.1"/>
    </source>
</evidence>
<dbReference type="InterPro" id="IPR038721">
    <property type="entry name" value="IS701-like_DDE_dom"/>
</dbReference>
<dbReference type="KEGG" id="cok:COCCU_05875"/>
<dbReference type="NCBIfam" id="NF033540">
    <property type="entry name" value="transpos_IS701"/>
    <property type="match status" value="1"/>
</dbReference>
<dbReference type="RefSeq" id="WP_156230648.1">
    <property type="nucleotide sequence ID" value="NZ_CP046455.1"/>
</dbReference>
<protein>
    <recommendedName>
        <fullName evidence="1">Transposase IS701-like DDE domain-containing protein</fullName>
    </recommendedName>
</protein>
<dbReference type="InterPro" id="IPR012337">
    <property type="entry name" value="RNaseH-like_sf"/>
</dbReference>
<accession>A0A6B8VVH1</accession>
<dbReference type="EMBL" id="CP046455">
    <property type="protein sequence ID" value="QGU07119.1"/>
    <property type="molecule type" value="Genomic_DNA"/>
</dbReference>
<feature type="domain" description="Transposase IS701-like DDE" evidence="1">
    <location>
        <begin position="19"/>
        <end position="224"/>
    </location>
</feature>
<gene>
    <name evidence="2" type="ORF">COCCU_05875</name>
</gene>
<dbReference type="SUPFAM" id="SSF53098">
    <property type="entry name" value="Ribonuclease H-like"/>
    <property type="match status" value="1"/>
</dbReference>
<reference evidence="2 3" key="1">
    <citation type="submission" date="2019-11" db="EMBL/GenBank/DDBJ databases">
        <title>Complete genome sequence of Corynebacterium kalinowskii 1959, a novel Corynebacterium species isolated from soil of a small paddock in Vilsendorf, Germany.</title>
        <authorList>
            <person name="Schaffert L."/>
            <person name="Ruwe M."/>
            <person name="Milse J."/>
            <person name="Hanuschka K."/>
            <person name="Ortseifen V."/>
            <person name="Droste J."/>
            <person name="Brandt D."/>
            <person name="Schlueter L."/>
            <person name="Kutter Y."/>
            <person name="Vinke S."/>
            <person name="Viehoefer P."/>
            <person name="Jacob L."/>
            <person name="Luebke N.-C."/>
            <person name="Schulte-Berndt E."/>
            <person name="Hain C."/>
            <person name="Linder M."/>
            <person name="Schmidt P."/>
            <person name="Wollenschlaeger L."/>
            <person name="Luttermann T."/>
            <person name="Thieme E."/>
            <person name="Hassa J."/>
            <person name="Haak M."/>
            <person name="Wittchen M."/>
            <person name="Mentz A."/>
            <person name="Persicke M."/>
            <person name="Busche T."/>
            <person name="Ruckert C."/>
        </authorList>
    </citation>
    <scope>NUCLEOTIDE SEQUENCE [LARGE SCALE GENOMIC DNA]</scope>
    <source>
        <strain evidence="2 3">2039</strain>
    </source>
</reference>
<dbReference type="Proteomes" id="UP000424462">
    <property type="component" value="Chromosome"/>
</dbReference>
<keyword evidence="3" id="KW-1185">Reference proteome</keyword>
<evidence type="ECO:0000313" key="3">
    <source>
        <dbReference type="Proteomes" id="UP000424462"/>
    </source>
</evidence>
<organism evidence="2 3">
    <name type="scientific">Corynebacterium occultum</name>
    <dbReference type="NCBI Taxonomy" id="2675219"/>
    <lineage>
        <taxon>Bacteria</taxon>
        <taxon>Bacillati</taxon>
        <taxon>Actinomycetota</taxon>
        <taxon>Actinomycetes</taxon>
        <taxon>Mycobacteriales</taxon>
        <taxon>Corynebacteriaceae</taxon>
        <taxon>Corynebacterium</taxon>
    </lineage>
</organism>